<sequence>MMEIKSPGLWTTVQDMGRAGKYHLGVPPSGAADKYSFMIGNLLVGNPVEFAALEMTLIGAEIEFQKNTIIALTGAPMKAYLNQQLVPFWETIHVKEGDILTVKECLKGVKSYLCVSGGIQVAEVFGSKSTYETSKIGGFQGRKLTAGDRLEMNEPLPGAFKQVGKSIPLELTPSFESFQELRVTLGLSGYLMSDEGLKAFLNSEWKVSPESNRVAYRYTGAKVSLTQQSPPFGAGNSFSNVVDFAYPVGSIMFPNEEELIVLHNDTTTGGGFVTIGTVISQDLDLIAQSRPHSSCRFIAVTIDQAMQARMERRKKIEQIEEMIKR</sequence>
<accession>A0A1B9AXR7</accession>
<evidence type="ECO:0000313" key="5">
    <source>
        <dbReference type="EMBL" id="OCA88727.1"/>
    </source>
</evidence>
<dbReference type="InterPro" id="IPR003778">
    <property type="entry name" value="CT_A_B"/>
</dbReference>
<evidence type="ECO:0000313" key="6">
    <source>
        <dbReference type="Proteomes" id="UP000092578"/>
    </source>
</evidence>
<keyword evidence="6" id="KW-1185">Reference proteome</keyword>
<dbReference type="GO" id="GO:0005524">
    <property type="term" value="F:ATP binding"/>
    <property type="evidence" value="ECO:0007669"/>
    <property type="project" value="UniProtKB-KW"/>
</dbReference>
<dbReference type="SUPFAM" id="SSF50891">
    <property type="entry name" value="Cyclophilin-like"/>
    <property type="match status" value="1"/>
</dbReference>
<reference evidence="6" key="1">
    <citation type="submission" date="2016-05" db="EMBL/GenBank/DDBJ databases">
        <authorList>
            <person name="Liu B."/>
            <person name="Wang J."/>
            <person name="Zhu Y."/>
            <person name="Liu G."/>
            <person name="Chen Q."/>
            <person name="Chen Z."/>
            <person name="Lan J."/>
            <person name="Che J."/>
            <person name="Ge C."/>
            <person name="Shi H."/>
            <person name="Pan Z."/>
            <person name="Liu X."/>
        </authorList>
    </citation>
    <scope>NUCLEOTIDE SEQUENCE [LARGE SCALE GENOMIC DNA]</scope>
    <source>
        <strain evidence="6">FJAT-27215</strain>
    </source>
</reference>
<name>A0A1B9AXR7_9BACI</name>
<dbReference type="SMART" id="SM00797">
    <property type="entry name" value="AHS2"/>
    <property type="match status" value="1"/>
</dbReference>
<dbReference type="PANTHER" id="PTHR43309:SF3">
    <property type="entry name" value="5-OXOPROLINASE SUBUNIT C"/>
    <property type="match status" value="1"/>
</dbReference>
<dbReference type="EMBL" id="MAYT01000012">
    <property type="protein sequence ID" value="OCA88727.1"/>
    <property type="molecule type" value="Genomic_DNA"/>
</dbReference>
<feature type="domain" description="Carboxyltransferase" evidence="4">
    <location>
        <begin position="23"/>
        <end position="315"/>
    </location>
</feature>
<protein>
    <submittedName>
        <fullName evidence="5">Hydrolase</fullName>
    </submittedName>
</protein>
<dbReference type="Gene3D" id="2.40.100.10">
    <property type="entry name" value="Cyclophilin-like"/>
    <property type="match status" value="1"/>
</dbReference>
<proteinExistence type="predicted"/>
<evidence type="ECO:0000256" key="2">
    <source>
        <dbReference type="ARBA" id="ARBA00022801"/>
    </source>
</evidence>
<dbReference type="InterPro" id="IPR052708">
    <property type="entry name" value="PxpC"/>
</dbReference>
<comment type="caution">
    <text evidence="5">The sequence shown here is derived from an EMBL/GenBank/DDBJ whole genome shotgun (WGS) entry which is preliminary data.</text>
</comment>
<evidence type="ECO:0000256" key="3">
    <source>
        <dbReference type="ARBA" id="ARBA00022840"/>
    </source>
</evidence>
<keyword evidence="3" id="KW-0067">ATP-binding</keyword>
<organism evidence="5 6">
    <name type="scientific">Pseudobacillus wudalianchiensis</name>
    <dbReference type="NCBI Taxonomy" id="1743143"/>
    <lineage>
        <taxon>Bacteria</taxon>
        <taxon>Bacillati</taxon>
        <taxon>Bacillota</taxon>
        <taxon>Bacilli</taxon>
        <taxon>Bacillales</taxon>
        <taxon>Bacillaceae</taxon>
        <taxon>Pseudobacillus</taxon>
    </lineage>
</organism>
<dbReference type="InterPro" id="IPR029000">
    <property type="entry name" value="Cyclophilin-like_dom_sf"/>
</dbReference>
<dbReference type="AlphaFoldDB" id="A0A1B9AXR7"/>
<gene>
    <name evidence="5" type="ORF">A8F95_04575</name>
</gene>
<evidence type="ECO:0000259" key="4">
    <source>
        <dbReference type="SMART" id="SM00797"/>
    </source>
</evidence>
<dbReference type="GO" id="GO:0016787">
    <property type="term" value="F:hydrolase activity"/>
    <property type="evidence" value="ECO:0007669"/>
    <property type="project" value="UniProtKB-KW"/>
</dbReference>
<dbReference type="Proteomes" id="UP000092578">
    <property type="component" value="Unassembled WGS sequence"/>
</dbReference>
<evidence type="ECO:0000256" key="1">
    <source>
        <dbReference type="ARBA" id="ARBA00022741"/>
    </source>
</evidence>
<keyword evidence="1" id="KW-0547">Nucleotide-binding</keyword>
<dbReference type="PANTHER" id="PTHR43309">
    <property type="entry name" value="5-OXOPROLINASE SUBUNIT C"/>
    <property type="match status" value="1"/>
</dbReference>
<dbReference type="RefSeq" id="WP_065410056.1">
    <property type="nucleotide sequence ID" value="NZ_MAYT01000012.1"/>
</dbReference>
<dbReference type="Pfam" id="PF02626">
    <property type="entry name" value="CT_A_B"/>
    <property type="match status" value="1"/>
</dbReference>
<dbReference type="NCBIfam" id="TIGR00724">
    <property type="entry name" value="urea_amlyse_rel"/>
    <property type="match status" value="1"/>
</dbReference>
<keyword evidence="2 5" id="KW-0378">Hydrolase</keyword>